<dbReference type="RefSeq" id="WP_002971511.1">
    <property type="nucleotide sequence ID" value="NZ_AOGW02000001.1"/>
</dbReference>
<protein>
    <submittedName>
        <fullName evidence="1">Lipoprotein</fullName>
    </submittedName>
</protein>
<keyword evidence="1" id="KW-0449">Lipoprotein</keyword>
<evidence type="ECO:0000313" key="1">
    <source>
        <dbReference type="EMBL" id="EMY63540.1"/>
    </source>
</evidence>
<evidence type="ECO:0000313" key="2">
    <source>
        <dbReference type="Proteomes" id="UP000012371"/>
    </source>
</evidence>
<proteinExistence type="predicted"/>
<dbReference type="STRING" id="1257025.LEP1GSC203_0406"/>
<dbReference type="OrthoDB" id="9916865at2"/>
<gene>
    <name evidence="1" type="ORF">LEP1GSC203_0406</name>
</gene>
<dbReference type="PROSITE" id="PS51257">
    <property type="entry name" value="PROKAR_LIPOPROTEIN"/>
    <property type="match status" value="1"/>
</dbReference>
<comment type="caution">
    <text evidence="1">The sequence shown here is derived from an EMBL/GenBank/DDBJ whole genome shotgun (WGS) entry which is preliminary data.</text>
</comment>
<dbReference type="AlphaFoldDB" id="N1W2N8"/>
<reference evidence="1" key="1">
    <citation type="submission" date="2013-03" db="EMBL/GenBank/DDBJ databases">
        <authorList>
            <person name="Harkins D.M."/>
            <person name="Durkin A.S."/>
            <person name="Brinkac L.M."/>
            <person name="Haft D.H."/>
            <person name="Selengut J.D."/>
            <person name="Sanka R."/>
            <person name="DePew J."/>
            <person name="Purushe J."/>
            <person name="Hartskeerl R.A."/>
            <person name="Ahmed A."/>
            <person name="van der Linden H."/>
            <person name="Goris M.G.A."/>
            <person name="Vinetz J.M."/>
            <person name="Sutton G.G."/>
            <person name="Nierman W.C."/>
            <person name="Fouts D.E."/>
        </authorList>
    </citation>
    <scope>NUCLEOTIDE SEQUENCE [LARGE SCALE GENOMIC DNA]</scope>
    <source>
        <strain evidence="1">LT 11-33</strain>
    </source>
</reference>
<dbReference type="EMBL" id="AOGW02000001">
    <property type="protein sequence ID" value="EMY63540.1"/>
    <property type="molecule type" value="Genomic_DNA"/>
</dbReference>
<keyword evidence="2" id="KW-1185">Reference proteome</keyword>
<name>N1W2N8_9LEPT</name>
<accession>N1W2N8</accession>
<dbReference type="Proteomes" id="UP000012371">
    <property type="component" value="Unassembled WGS sequence"/>
</dbReference>
<organism evidence="1 2">
    <name type="scientific">Leptospira terpstrae serovar Hualin str. LT 11-33 = ATCC 700639</name>
    <dbReference type="NCBI Taxonomy" id="1257025"/>
    <lineage>
        <taxon>Bacteria</taxon>
        <taxon>Pseudomonadati</taxon>
        <taxon>Spirochaetota</taxon>
        <taxon>Spirochaetia</taxon>
        <taxon>Leptospirales</taxon>
        <taxon>Leptospiraceae</taxon>
        <taxon>Leptospira</taxon>
    </lineage>
</organism>
<sequence length="162" mass="19259">MKSIYLLSISLSFFFSSCINYDVHPILSKGTTFHIRNQTSDSFHKSRIFYTATKFNAGDIRKTDSIRIDEYYFFSFYTGRTLGTYKNGSLLDILEKEIKNIEIGENDYFLFEIDNIEYKSNAYYDLLNDFLPGGYLRYNYYQMYYTLKTINKVEYNRLASIK</sequence>